<gene>
    <name evidence="2" type="ORF">H0A72_17200</name>
    <name evidence="3" type="ORF">H0A72_18190</name>
</gene>
<dbReference type="AlphaFoldDB" id="A0A853G501"/>
<dbReference type="EMBL" id="JACCEM010000009">
    <property type="protein sequence ID" value="NYT51052.1"/>
    <property type="molecule type" value="Genomic_DNA"/>
</dbReference>
<evidence type="ECO:0000313" key="4">
    <source>
        <dbReference type="Proteomes" id="UP000559809"/>
    </source>
</evidence>
<evidence type="ECO:0000313" key="3">
    <source>
        <dbReference type="EMBL" id="NYT51247.1"/>
    </source>
</evidence>
<accession>A0A853G501</accession>
<protein>
    <submittedName>
        <fullName evidence="3">Uncharacterized protein</fullName>
    </submittedName>
</protein>
<evidence type="ECO:0000313" key="2">
    <source>
        <dbReference type="EMBL" id="NYT51052.1"/>
    </source>
</evidence>
<dbReference type="EMBL" id="JACCEM010000010">
    <property type="protein sequence ID" value="NYT51247.1"/>
    <property type="molecule type" value="Genomic_DNA"/>
</dbReference>
<sequence length="50" mass="5583">MSIGARSVPVKDRYQDNADEKNINSWRGAHEENAAGSGALRRVNKEKQDL</sequence>
<keyword evidence="4" id="KW-1185">Reference proteome</keyword>
<dbReference type="Proteomes" id="UP000559809">
    <property type="component" value="Unassembled WGS sequence"/>
</dbReference>
<dbReference type="RefSeq" id="WP_180151837.1">
    <property type="nucleotide sequence ID" value="NZ_JACCEM010000009.1"/>
</dbReference>
<proteinExistence type="predicted"/>
<organism evidence="3 4">
    <name type="scientific">Parapusillimonas granuli</name>
    <dbReference type="NCBI Taxonomy" id="380911"/>
    <lineage>
        <taxon>Bacteria</taxon>
        <taxon>Pseudomonadati</taxon>
        <taxon>Pseudomonadota</taxon>
        <taxon>Betaproteobacteria</taxon>
        <taxon>Burkholderiales</taxon>
        <taxon>Alcaligenaceae</taxon>
        <taxon>Parapusillimonas</taxon>
    </lineage>
</organism>
<evidence type="ECO:0000256" key="1">
    <source>
        <dbReference type="SAM" id="MobiDB-lite"/>
    </source>
</evidence>
<name>A0A853G501_9BURK</name>
<comment type="caution">
    <text evidence="3">The sequence shown here is derived from an EMBL/GenBank/DDBJ whole genome shotgun (WGS) entry which is preliminary data.</text>
</comment>
<feature type="region of interest" description="Disordered" evidence="1">
    <location>
        <begin position="1"/>
        <end position="50"/>
    </location>
</feature>
<feature type="compositionally biased region" description="Basic and acidic residues" evidence="1">
    <location>
        <begin position="9"/>
        <end position="33"/>
    </location>
</feature>
<reference evidence="3 4" key="1">
    <citation type="submission" date="2020-07" db="EMBL/GenBank/DDBJ databases">
        <title>Taxonomic revisions and descriptions of new bacterial species based on genomic comparisons in the high-G+C-content subgroup of the family Alcaligenaceae.</title>
        <authorList>
            <person name="Szabo A."/>
            <person name="Felfoldi T."/>
        </authorList>
    </citation>
    <scope>NUCLEOTIDE SEQUENCE [LARGE SCALE GENOMIC DNA]</scope>
    <source>
        <strain evidence="3 4">LMG 24012</strain>
    </source>
</reference>